<feature type="transmembrane region" description="Helical" evidence="6">
    <location>
        <begin position="69"/>
        <end position="87"/>
    </location>
</feature>
<keyword evidence="5 6" id="KW-0472">Membrane</keyword>
<dbReference type="PROSITE" id="PS51257">
    <property type="entry name" value="PROKAR_LIPOPROTEIN"/>
    <property type="match status" value="1"/>
</dbReference>
<evidence type="ECO:0000256" key="4">
    <source>
        <dbReference type="ARBA" id="ARBA00022989"/>
    </source>
</evidence>
<organism evidence="8 9">
    <name type="scientific">Cotesia typhae</name>
    <dbReference type="NCBI Taxonomy" id="2053667"/>
    <lineage>
        <taxon>Eukaryota</taxon>
        <taxon>Metazoa</taxon>
        <taxon>Ecdysozoa</taxon>
        <taxon>Arthropoda</taxon>
        <taxon>Hexapoda</taxon>
        <taxon>Insecta</taxon>
        <taxon>Pterygota</taxon>
        <taxon>Neoptera</taxon>
        <taxon>Endopterygota</taxon>
        <taxon>Hymenoptera</taxon>
        <taxon>Apocrita</taxon>
        <taxon>Ichneumonoidea</taxon>
        <taxon>Braconidae</taxon>
        <taxon>Microgastrinae</taxon>
        <taxon>Cotesia</taxon>
    </lineage>
</organism>
<dbReference type="InterPro" id="IPR013057">
    <property type="entry name" value="AA_transpt_TM"/>
</dbReference>
<evidence type="ECO:0000256" key="1">
    <source>
        <dbReference type="ARBA" id="ARBA00004370"/>
    </source>
</evidence>
<dbReference type="OrthoDB" id="28208at2759"/>
<dbReference type="PANTHER" id="PTHR48017">
    <property type="entry name" value="OS05G0424000 PROTEIN-RELATED"/>
    <property type="match status" value="1"/>
</dbReference>
<name>A0A8J5QV64_9HYME</name>
<dbReference type="Proteomes" id="UP000729913">
    <property type="component" value="Unassembled WGS sequence"/>
</dbReference>
<proteinExistence type="predicted"/>
<keyword evidence="2" id="KW-0813">Transport</keyword>
<evidence type="ECO:0000256" key="3">
    <source>
        <dbReference type="ARBA" id="ARBA00022692"/>
    </source>
</evidence>
<evidence type="ECO:0000313" key="8">
    <source>
        <dbReference type="EMBL" id="KAG8036702.1"/>
    </source>
</evidence>
<sequence>MRTFVTLLLNLTIFGCGIPNLLVASQNLQLFGLKVSENQFDLSFCYWLLVVGIFLCPLMWLGSPRDMKPLAIFSTIAVTMTTVLVWWCIIADDRALEPAPIPTSPTWDKFISGYGMLAFQFDVHPTLMTIQVDMRHPQHINKAVVLSFLISAFGDNDVNDNDDDSEGLLSDVDDQRSKKKLQPHTIMTERNKSASGFIDATKPEKFRLKTRLQPLIINSKTNDKRYKIIFKRLTNLFSYFVVVMGVVITISATYINVKNTIRFVKFTPPCIINASISAS</sequence>
<dbReference type="AlphaFoldDB" id="A0A8J5QV64"/>
<reference evidence="8" key="2">
    <citation type="submission" date="2021-04" db="EMBL/GenBank/DDBJ databases">
        <title>Genome-wide patterns of bracovirus chromosomal integration into multiple host tissues during parasitism.</title>
        <authorList>
            <person name="Chebbi M.A.C."/>
        </authorList>
    </citation>
    <scope>NUCLEOTIDE SEQUENCE</scope>
    <source>
        <tissue evidence="8">Whole body</tissue>
    </source>
</reference>
<dbReference type="Pfam" id="PF01490">
    <property type="entry name" value="Aa_trans"/>
    <property type="match status" value="1"/>
</dbReference>
<reference evidence="8" key="1">
    <citation type="submission" date="2020-03" db="EMBL/GenBank/DDBJ databases">
        <authorList>
            <person name="Chebbi M.A."/>
            <person name="Drezen J.M."/>
        </authorList>
    </citation>
    <scope>NUCLEOTIDE SEQUENCE</scope>
    <source>
        <tissue evidence="8">Whole body</tissue>
    </source>
</reference>
<keyword evidence="4 6" id="KW-1133">Transmembrane helix</keyword>
<evidence type="ECO:0000256" key="2">
    <source>
        <dbReference type="ARBA" id="ARBA00022448"/>
    </source>
</evidence>
<feature type="transmembrane region" description="Helical" evidence="6">
    <location>
        <begin position="236"/>
        <end position="257"/>
    </location>
</feature>
<dbReference type="GO" id="GO:0016020">
    <property type="term" value="C:membrane"/>
    <property type="evidence" value="ECO:0007669"/>
    <property type="project" value="UniProtKB-SubCell"/>
</dbReference>
<feature type="domain" description="Amino acid transporter transmembrane" evidence="7">
    <location>
        <begin position="1"/>
        <end position="153"/>
    </location>
</feature>
<keyword evidence="3 6" id="KW-0812">Transmembrane</keyword>
<evidence type="ECO:0000256" key="5">
    <source>
        <dbReference type="ARBA" id="ARBA00023136"/>
    </source>
</evidence>
<evidence type="ECO:0000256" key="6">
    <source>
        <dbReference type="SAM" id="Phobius"/>
    </source>
</evidence>
<gene>
    <name evidence="8" type="ORF">G9C98_004024</name>
</gene>
<dbReference type="EMBL" id="JAAOIC020000048">
    <property type="protein sequence ID" value="KAG8036702.1"/>
    <property type="molecule type" value="Genomic_DNA"/>
</dbReference>
<evidence type="ECO:0000313" key="9">
    <source>
        <dbReference type="Proteomes" id="UP000729913"/>
    </source>
</evidence>
<evidence type="ECO:0000259" key="7">
    <source>
        <dbReference type="Pfam" id="PF01490"/>
    </source>
</evidence>
<keyword evidence="9" id="KW-1185">Reference proteome</keyword>
<feature type="transmembrane region" description="Helical" evidence="6">
    <location>
        <begin position="40"/>
        <end position="62"/>
    </location>
</feature>
<accession>A0A8J5QV64</accession>
<protein>
    <recommendedName>
        <fullName evidence="7">Amino acid transporter transmembrane domain-containing protein</fullName>
    </recommendedName>
</protein>
<comment type="caution">
    <text evidence="8">The sequence shown here is derived from an EMBL/GenBank/DDBJ whole genome shotgun (WGS) entry which is preliminary data.</text>
</comment>
<comment type="subcellular location">
    <subcellularLocation>
        <location evidence="1">Membrane</location>
    </subcellularLocation>
</comment>